<dbReference type="Gene3D" id="2.60.40.10">
    <property type="entry name" value="Immunoglobulins"/>
    <property type="match status" value="2"/>
</dbReference>
<dbReference type="Proteomes" id="UP000694844">
    <property type="component" value="Chromosome 4"/>
</dbReference>
<dbReference type="KEGG" id="cvn:111128026"/>
<dbReference type="RefSeq" id="XP_022329101.1">
    <property type="nucleotide sequence ID" value="XM_022473393.1"/>
</dbReference>
<sequence length="216" mass="24293">MLNIMFLLIWTILICLKQYCTGTAELVKYGPGADVIILYCRVNNRQEGSWKRNEAPLTVRDIVLQEAQRIKLLPTDYDLEIAKTKKTDEGIYTCIDGSKEIKRYRVVAKEKAMIQLYSGPTIKVMESSTVLLWCNATGYPKPNVTWHVYQQSAQQEIITPIGISGRMLGLRNVSESCAATFQCQAINTYNMVEPVARNITLKVVSKDSTSETNGTS</sequence>
<keyword evidence="4" id="KW-0732">Signal</keyword>
<dbReference type="InterPro" id="IPR003599">
    <property type="entry name" value="Ig_sub"/>
</dbReference>
<dbReference type="GO" id="GO:0043005">
    <property type="term" value="C:neuron projection"/>
    <property type="evidence" value="ECO:0007669"/>
    <property type="project" value="TreeGrafter"/>
</dbReference>
<dbReference type="InterPro" id="IPR051170">
    <property type="entry name" value="Neural/epithelial_adhesion"/>
</dbReference>
<feature type="domain" description="Ig-like" evidence="5">
    <location>
        <begin position="110"/>
        <end position="200"/>
    </location>
</feature>
<evidence type="ECO:0000313" key="7">
    <source>
        <dbReference type="RefSeq" id="XP_022329101.1"/>
    </source>
</evidence>
<dbReference type="InterPro" id="IPR036179">
    <property type="entry name" value="Ig-like_dom_sf"/>
</dbReference>
<accession>A0A8B8DQ46</accession>
<dbReference type="Pfam" id="PF13927">
    <property type="entry name" value="Ig_3"/>
    <property type="match status" value="1"/>
</dbReference>
<gene>
    <name evidence="7" type="primary">LOC111128026</name>
</gene>
<evidence type="ECO:0000256" key="3">
    <source>
        <dbReference type="ARBA" id="ARBA00023319"/>
    </source>
</evidence>
<evidence type="ECO:0000256" key="2">
    <source>
        <dbReference type="ARBA" id="ARBA00023157"/>
    </source>
</evidence>
<keyword evidence="1" id="KW-0677">Repeat</keyword>
<reference evidence="7" key="1">
    <citation type="submission" date="2025-08" db="UniProtKB">
        <authorList>
            <consortium name="RefSeq"/>
        </authorList>
    </citation>
    <scope>IDENTIFICATION</scope>
    <source>
        <tissue evidence="7">Whole sample</tissue>
    </source>
</reference>
<dbReference type="AlphaFoldDB" id="A0A8B8DQ46"/>
<dbReference type="PROSITE" id="PS50835">
    <property type="entry name" value="IG_LIKE"/>
    <property type="match status" value="1"/>
</dbReference>
<feature type="chain" id="PRO_5034830608" evidence="4">
    <location>
        <begin position="23"/>
        <end position="216"/>
    </location>
</feature>
<protein>
    <submittedName>
        <fullName evidence="7">Neurotrimin-like isoform X1</fullName>
    </submittedName>
</protein>
<dbReference type="PANTHER" id="PTHR12231:SF253">
    <property type="entry name" value="DPR-INTERACTING PROTEIN ETA, ISOFORM B-RELATED"/>
    <property type="match status" value="1"/>
</dbReference>
<evidence type="ECO:0000256" key="1">
    <source>
        <dbReference type="ARBA" id="ARBA00022737"/>
    </source>
</evidence>
<dbReference type="SUPFAM" id="SSF48726">
    <property type="entry name" value="Immunoglobulin"/>
    <property type="match status" value="2"/>
</dbReference>
<evidence type="ECO:0000259" key="5">
    <source>
        <dbReference type="PROSITE" id="PS50835"/>
    </source>
</evidence>
<dbReference type="GeneID" id="111128026"/>
<keyword evidence="2" id="KW-1015">Disulfide bond</keyword>
<dbReference type="InterPro" id="IPR013783">
    <property type="entry name" value="Ig-like_fold"/>
</dbReference>
<dbReference type="PANTHER" id="PTHR12231">
    <property type="entry name" value="CTX-RELATED TYPE I TRANSMEMBRANE PROTEIN"/>
    <property type="match status" value="1"/>
</dbReference>
<dbReference type="InterPro" id="IPR007110">
    <property type="entry name" value="Ig-like_dom"/>
</dbReference>
<name>A0A8B8DQ46_CRAVI</name>
<keyword evidence="3" id="KW-0393">Immunoglobulin domain</keyword>
<evidence type="ECO:0000313" key="6">
    <source>
        <dbReference type="Proteomes" id="UP000694844"/>
    </source>
</evidence>
<feature type="signal peptide" evidence="4">
    <location>
        <begin position="1"/>
        <end position="22"/>
    </location>
</feature>
<dbReference type="SMART" id="SM00409">
    <property type="entry name" value="IG"/>
    <property type="match status" value="2"/>
</dbReference>
<keyword evidence="6" id="KW-1185">Reference proteome</keyword>
<organism evidence="6 7">
    <name type="scientific">Crassostrea virginica</name>
    <name type="common">Eastern oyster</name>
    <dbReference type="NCBI Taxonomy" id="6565"/>
    <lineage>
        <taxon>Eukaryota</taxon>
        <taxon>Metazoa</taxon>
        <taxon>Spiralia</taxon>
        <taxon>Lophotrochozoa</taxon>
        <taxon>Mollusca</taxon>
        <taxon>Bivalvia</taxon>
        <taxon>Autobranchia</taxon>
        <taxon>Pteriomorphia</taxon>
        <taxon>Ostreida</taxon>
        <taxon>Ostreoidea</taxon>
        <taxon>Ostreidae</taxon>
        <taxon>Crassostrea</taxon>
    </lineage>
</organism>
<evidence type="ECO:0000256" key="4">
    <source>
        <dbReference type="SAM" id="SignalP"/>
    </source>
</evidence>
<proteinExistence type="predicted"/>
<dbReference type="OrthoDB" id="6144340at2759"/>